<dbReference type="EMBL" id="BAAFRS010000327">
    <property type="protein sequence ID" value="GAB1227216.1"/>
    <property type="molecule type" value="Genomic_DNA"/>
</dbReference>
<reference evidence="1 2" key="1">
    <citation type="journal article" date="2019" name="PLoS Negl. Trop. Dis.">
        <title>Whole genome sequencing of Entamoeba nuttalli reveals mammalian host-related molecular signatures and a novel octapeptide-repeat surface protein.</title>
        <authorList>
            <person name="Tanaka M."/>
            <person name="Makiuchi T."/>
            <person name="Komiyama T."/>
            <person name="Shiina T."/>
            <person name="Osaki K."/>
            <person name="Tachibana H."/>
        </authorList>
    </citation>
    <scope>NUCLEOTIDE SEQUENCE [LARGE SCALE GENOMIC DNA]</scope>
    <source>
        <strain evidence="1 2">P19-061405</strain>
    </source>
</reference>
<keyword evidence="2" id="KW-1185">Reference proteome</keyword>
<evidence type="ECO:0000313" key="2">
    <source>
        <dbReference type="Proteomes" id="UP001628156"/>
    </source>
</evidence>
<feature type="non-terminal residue" evidence="1">
    <location>
        <position position="1"/>
    </location>
</feature>
<comment type="caution">
    <text evidence="1">The sequence shown here is derived from an EMBL/GenBank/DDBJ whole genome shotgun (WGS) entry which is preliminary data.</text>
</comment>
<gene>
    <name evidence="1" type="ORF">ENUP19_0327G0047</name>
</gene>
<name>A0ABQ0DWJ9_9EUKA</name>
<dbReference type="Proteomes" id="UP001628156">
    <property type="component" value="Unassembled WGS sequence"/>
</dbReference>
<accession>A0ABQ0DWJ9</accession>
<proteinExistence type="predicted"/>
<protein>
    <submittedName>
        <fullName evidence="1">Uncharacterized protein</fullName>
    </submittedName>
</protein>
<sequence length="53" mass="6139">DRYNDRIFKETAIVHEPSNVNIPIVPVPIRRSDTGQDPFEFAPLFIFGEQSHQ</sequence>
<organism evidence="1 2">
    <name type="scientific">Entamoeba nuttalli</name>
    <dbReference type="NCBI Taxonomy" id="412467"/>
    <lineage>
        <taxon>Eukaryota</taxon>
        <taxon>Amoebozoa</taxon>
        <taxon>Evosea</taxon>
        <taxon>Archamoebae</taxon>
        <taxon>Mastigamoebida</taxon>
        <taxon>Entamoebidae</taxon>
        <taxon>Entamoeba</taxon>
    </lineage>
</organism>
<evidence type="ECO:0000313" key="1">
    <source>
        <dbReference type="EMBL" id="GAB1227216.1"/>
    </source>
</evidence>